<evidence type="ECO:0000313" key="6">
    <source>
        <dbReference type="Proteomes" id="UP000250991"/>
    </source>
</evidence>
<dbReference type="Proteomes" id="UP000250991">
    <property type="component" value="Unassembled WGS sequence"/>
</dbReference>
<organism evidence="1 10">
    <name type="scientific">Escherichia coli</name>
    <dbReference type="NCBI Taxonomy" id="562"/>
    <lineage>
        <taxon>Bacteria</taxon>
        <taxon>Pseudomonadati</taxon>
        <taxon>Pseudomonadota</taxon>
        <taxon>Gammaproteobacteria</taxon>
        <taxon>Enterobacterales</taxon>
        <taxon>Enterobacteriaceae</taxon>
        <taxon>Escherichia</taxon>
    </lineage>
</organism>
<evidence type="ECO:0008006" key="11">
    <source>
        <dbReference type="Google" id="ProtNLM"/>
    </source>
</evidence>
<dbReference type="EMBL" id="UARW01000010">
    <property type="protein sequence ID" value="SQD04455.1"/>
    <property type="molecule type" value="Genomic_DNA"/>
</dbReference>
<evidence type="ECO:0000313" key="8">
    <source>
        <dbReference type="Proteomes" id="UP000271797"/>
    </source>
</evidence>
<evidence type="ECO:0000313" key="3">
    <source>
        <dbReference type="EMBL" id="STK93379.1"/>
    </source>
</evidence>
<name>A0A0C2F1S3_ECOLX</name>
<accession>A0A0C2F1S3</accession>
<evidence type="ECO:0000313" key="4">
    <source>
        <dbReference type="EMBL" id="VED13876.1"/>
    </source>
</evidence>
<evidence type="ECO:0000313" key="9">
    <source>
        <dbReference type="Proteomes" id="UP000277930"/>
    </source>
</evidence>
<dbReference type="EMBL" id="AAVTXU010000065">
    <property type="protein sequence ID" value="EGE1989109.1"/>
    <property type="molecule type" value="Genomic_DNA"/>
</dbReference>
<dbReference type="Proteomes" id="UP000271797">
    <property type="component" value="Chromosome"/>
</dbReference>
<dbReference type="EMBL" id="UGEB01000001">
    <property type="protein sequence ID" value="STK93379.1"/>
    <property type="molecule type" value="Genomic_DNA"/>
</dbReference>
<sequence length="68" mass="7797">MKQVLHDTRSRIPRNTATGPRLALRLSLEERAVIDEMAAKEQRSSSNMARMIFLRGLELTQKEQNKSS</sequence>
<dbReference type="Proteomes" id="UP000277930">
    <property type="component" value="Chromosome 1"/>
</dbReference>
<evidence type="ECO:0000313" key="2">
    <source>
        <dbReference type="EMBL" id="SQD04455.1"/>
    </source>
</evidence>
<protein>
    <recommendedName>
        <fullName evidence="11">Ribbon-helix-helix protein, CopG family</fullName>
    </recommendedName>
</protein>
<reference evidence="8 9" key="3">
    <citation type="submission" date="2018-12" db="EMBL/GenBank/DDBJ databases">
        <authorList>
            <consortium name="Pathogen Informatics"/>
        </authorList>
    </citation>
    <scope>NUCLEOTIDE SEQUENCE [LARGE SCALE GENOMIC DNA]</scope>
    <source>
        <strain evidence="4 8">NCTC9044</strain>
        <strain evidence="5 9">NCTC9702</strain>
    </source>
</reference>
<gene>
    <name evidence="1" type="ORF">DL968_16025</name>
    <name evidence="2" type="ORF">NCTC8009_04971</name>
    <name evidence="3" type="ORF">NCTC8179_04173</name>
    <name evidence="4" type="ORF">NCTC9044_04778</name>
    <name evidence="5" type="ORF">NCTC9702_02468</name>
</gene>
<evidence type="ECO:0000313" key="10">
    <source>
        <dbReference type="Proteomes" id="UP000854059"/>
    </source>
</evidence>
<evidence type="ECO:0000313" key="1">
    <source>
        <dbReference type="EMBL" id="EGE1989109.1"/>
    </source>
</evidence>
<reference evidence="6 7" key="2">
    <citation type="submission" date="2018-06" db="EMBL/GenBank/DDBJ databases">
        <authorList>
            <consortium name="Pathogen Informatics"/>
            <person name="Doyle S."/>
        </authorList>
    </citation>
    <scope>NUCLEOTIDE SEQUENCE [LARGE SCALE GENOMIC DNA]</scope>
    <source>
        <strain evidence="2 6">NCTC8009</strain>
        <strain evidence="3 7">NCTC8179</strain>
    </source>
</reference>
<dbReference type="EMBL" id="LR134238">
    <property type="protein sequence ID" value="VED13876.1"/>
    <property type="molecule type" value="Genomic_DNA"/>
</dbReference>
<proteinExistence type="predicted"/>
<reference evidence="1" key="1">
    <citation type="submission" date="2018-05" db="EMBL/GenBank/DDBJ databases">
        <authorList>
            <person name="Ashton P.M."/>
            <person name="Dallman T."/>
            <person name="Nair S."/>
            <person name="De Pinna E."/>
            <person name="Peters T."/>
            <person name="Grant K."/>
        </authorList>
    </citation>
    <scope>NUCLEOTIDE SEQUENCE</scope>
    <source>
        <strain evidence="1">412057</strain>
    </source>
</reference>
<dbReference type="OMA" id="CRSASNM"/>
<dbReference type="Proteomes" id="UP000255543">
    <property type="component" value="Unassembled WGS sequence"/>
</dbReference>
<evidence type="ECO:0000313" key="7">
    <source>
        <dbReference type="Proteomes" id="UP000255543"/>
    </source>
</evidence>
<dbReference type="EMBL" id="LR134246">
    <property type="protein sequence ID" value="VED35241.1"/>
    <property type="molecule type" value="Genomic_DNA"/>
</dbReference>
<dbReference type="Proteomes" id="UP000854059">
    <property type="component" value="Unassembled WGS sequence"/>
</dbReference>
<evidence type="ECO:0000313" key="5">
    <source>
        <dbReference type="EMBL" id="VED35241.1"/>
    </source>
</evidence>
<dbReference type="AlphaFoldDB" id="A0A0C2F1S3"/>